<dbReference type="InterPro" id="IPR045155">
    <property type="entry name" value="Beta-lactam_cat"/>
</dbReference>
<comment type="caution">
    <text evidence="3">The sequence shown here is derived from an EMBL/GenBank/DDBJ whole genome shotgun (WGS) entry which is preliminary data.</text>
</comment>
<dbReference type="Gene3D" id="3.40.710.10">
    <property type="entry name" value="DD-peptidase/beta-lactamase superfamily"/>
    <property type="match status" value="1"/>
</dbReference>
<keyword evidence="1" id="KW-0472">Membrane</keyword>
<feature type="domain" description="Beta-lactamase class A catalytic" evidence="2">
    <location>
        <begin position="155"/>
        <end position="285"/>
    </location>
</feature>
<dbReference type="GO" id="GO:0008800">
    <property type="term" value="F:beta-lactamase activity"/>
    <property type="evidence" value="ECO:0007669"/>
    <property type="project" value="InterPro"/>
</dbReference>
<dbReference type="SUPFAM" id="SSF56601">
    <property type="entry name" value="beta-lactamase/transpeptidase-like"/>
    <property type="match status" value="1"/>
</dbReference>
<evidence type="ECO:0000259" key="2">
    <source>
        <dbReference type="Pfam" id="PF13354"/>
    </source>
</evidence>
<dbReference type="GO" id="GO:0046677">
    <property type="term" value="P:response to antibiotic"/>
    <property type="evidence" value="ECO:0007669"/>
    <property type="project" value="InterPro"/>
</dbReference>
<dbReference type="AlphaFoldDB" id="A0A4R5NCT4"/>
<dbReference type="GO" id="GO:0030655">
    <property type="term" value="P:beta-lactam antibiotic catabolic process"/>
    <property type="evidence" value="ECO:0007669"/>
    <property type="project" value="InterPro"/>
</dbReference>
<keyword evidence="1" id="KW-1133">Transmembrane helix</keyword>
<reference evidence="3 4" key="1">
    <citation type="journal article" date="2019" name="Appl. Microbiol. Biotechnol.">
        <title>Uncovering carbohydrate metabolism through a genotype-phenotype association study of 56 lactic acid bacteria genomes.</title>
        <authorList>
            <person name="Buron-Moles G."/>
            <person name="Chailyan A."/>
            <person name="Dolejs I."/>
            <person name="Forster J."/>
            <person name="Miks M.H."/>
        </authorList>
    </citation>
    <scope>NUCLEOTIDE SEQUENCE [LARGE SCALE GENOMIC DNA]</scope>
    <source>
        <strain evidence="3 4">ATCC 49373</strain>
    </source>
</reference>
<feature type="transmembrane region" description="Helical" evidence="1">
    <location>
        <begin position="12"/>
        <end position="33"/>
    </location>
</feature>
<proteinExistence type="predicted"/>
<sequence length="312" mass="34196">MNGQQRSLRGRIRLLAAYAVLGLFVLLIVHLVGGAKDTKSDSIDKQATEKVATQANQVSTKQRKIKSELSKYLAKVTKDKTVSVSFYNLGATKGSTAAKSKNAAVYKAGGLATESNSRTKEISASTYKLFISAYLMHLKQQGNYSWTTANENGFYQMIVNSSNTYPESILTTYGDTTVDQFIKSQGWYSPVFQINEISATNSHSLMLLLKDMAQYKGAFSNKSDTTKILALMNKQIYRTGIPTGAKAAKKGTKVADKVGWLNDTNNDAGIVTLPNGQRYVLVIMTHGHGQSGFSGFPKIVKITKKVQEIVYE</sequence>
<name>A0A4R5NCT4_9LACO</name>
<keyword evidence="4" id="KW-1185">Reference proteome</keyword>
<dbReference type="InterPro" id="IPR000871">
    <property type="entry name" value="Beta-lactam_class-A"/>
</dbReference>
<dbReference type="EMBL" id="PUFO01000110">
    <property type="protein sequence ID" value="TDG70838.1"/>
    <property type="molecule type" value="Genomic_DNA"/>
</dbReference>
<gene>
    <name evidence="3" type="ORF">C5L31_000406</name>
</gene>
<dbReference type="RefSeq" id="WP_191976429.1">
    <property type="nucleotide sequence ID" value="NZ_PUFO01000110.1"/>
</dbReference>
<dbReference type="STRING" id="1122149.FD44_GL001557"/>
<dbReference type="InterPro" id="IPR012338">
    <property type="entry name" value="Beta-lactam/transpept-like"/>
</dbReference>
<dbReference type="Pfam" id="PF13354">
    <property type="entry name" value="Beta-lactamase2"/>
    <property type="match status" value="1"/>
</dbReference>
<keyword evidence="1" id="KW-0812">Transmembrane</keyword>
<evidence type="ECO:0000313" key="4">
    <source>
        <dbReference type="Proteomes" id="UP000294854"/>
    </source>
</evidence>
<dbReference type="PANTHER" id="PTHR35333">
    <property type="entry name" value="BETA-LACTAMASE"/>
    <property type="match status" value="1"/>
</dbReference>
<organism evidence="3 4">
    <name type="scientific">Secundilactobacillus malefermentans</name>
    <dbReference type="NCBI Taxonomy" id="176292"/>
    <lineage>
        <taxon>Bacteria</taxon>
        <taxon>Bacillati</taxon>
        <taxon>Bacillota</taxon>
        <taxon>Bacilli</taxon>
        <taxon>Lactobacillales</taxon>
        <taxon>Lactobacillaceae</taxon>
        <taxon>Secundilactobacillus</taxon>
    </lineage>
</organism>
<evidence type="ECO:0000313" key="3">
    <source>
        <dbReference type="EMBL" id="TDG70838.1"/>
    </source>
</evidence>
<evidence type="ECO:0000256" key="1">
    <source>
        <dbReference type="SAM" id="Phobius"/>
    </source>
</evidence>
<protein>
    <recommendedName>
        <fullName evidence="2">Beta-lactamase class A catalytic domain-containing protein</fullName>
    </recommendedName>
</protein>
<accession>A0A4R5NCT4</accession>
<dbReference type="Proteomes" id="UP000294854">
    <property type="component" value="Unassembled WGS sequence"/>
</dbReference>
<dbReference type="PANTHER" id="PTHR35333:SF3">
    <property type="entry name" value="BETA-LACTAMASE-TYPE TRANSPEPTIDASE FOLD CONTAINING PROTEIN"/>
    <property type="match status" value="1"/>
</dbReference>